<feature type="region of interest" description="Disordered" evidence="1">
    <location>
        <begin position="69"/>
        <end position="98"/>
    </location>
</feature>
<evidence type="ECO:0000256" key="1">
    <source>
        <dbReference type="SAM" id="MobiDB-lite"/>
    </source>
</evidence>
<sequence>MLQYTSCTRRYTTPRLNVPSLTALHRRVPHSTPHYRTRCAMPLHTCLHATPHARRRTEPSSEIGVVSGLELGGVRGGGRGRRHHTNSPPPHRHSARPRRTCERLVNHNTYYLGVRCHPINPGRPAGRVSLNEATEMPNSQKAAGVREGGGGRTRLAHPGPGLSSRELLVLHVQERDLYKKTNTRKERTNCSNSINEICVFCLVTLERHII</sequence>
<accession>A0A5B7I6F5</accession>
<evidence type="ECO:0000313" key="2">
    <source>
        <dbReference type="EMBL" id="MPC80971.1"/>
    </source>
</evidence>
<proteinExistence type="predicted"/>
<dbReference type="EMBL" id="VSRR010055570">
    <property type="protein sequence ID" value="MPC80971.1"/>
    <property type="molecule type" value="Genomic_DNA"/>
</dbReference>
<feature type="region of interest" description="Disordered" evidence="1">
    <location>
        <begin position="134"/>
        <end position="161"/>
    </location>
</feature>
<feature type="compositionally biased region" description="Basic residues" evidence="1">
    <location>
        <begin position="78"/>
        <end position="98"/>
    </location>
</feature>
<protein>
    <submittedName>
        <fullName evidence="2">Uncharacterized protein</fullName>
    </submittedName>
</protein>
<keyword evidence="3" id="KW-1185">Reference proteome</keyword>
<reference evidence="2 3" key="1">
    <citation type="submission" date="2019-05" db="EMBL/GenBank/DDBJ databases">
        <title>Another draft genome of Portunus trituberculatus and its Hox gene families provides insights of decapod evolution.</title>
        <authorList>
            <person name="Jeong J.-H."/>
            <person name="Song I."/>
            <person name="Kim S."/>
            <person name="Choi T."/>
            <person name="Kim D."/>
            <person name="Ryu S."/>
            <person name="Kim W."/>
        </authorList>
    </citation>
    <scope>NUCLEOTIDE SEQUENCE [LARGE SCALE GENOMIC DNA]</scope>
    <source>
        <tissue evidence="2">Muscle</tissue>
    </source>
</reference>
<evidence type="ECO:0000313" key="3">
    <source>
        <dbReference type="Proteomes" id="UP000324222"/>
    </source>
</evidence>
<name>A0A5B7I6F5_PORTR</name>
<gene>
    <name evidence="2" type="ORF">E2C01_075571</name>
</gene>
<dbReference type="AlphaFoldDB" id="A0A5B7I6F5"/>
<organism evidence="2 3">
    <name type="scientific">Portunus trituberculatus</name>
    <name type="common">Swimming crab</name>
    <name type="synonym">Neptunus trituberculatus</name>
    <dbReference type="NCBI Taxonomy" id="210409"/>
    <lineage>
        <taxon>Eukaryota</taxon>
        <taxon>Metazoa</taxon>
        <taxon>Ecdysozoa</taxon>
        <taxon>Arthropoda</taxon>
        <taxon>Crustacea</taxon>
        <taxon>Multicrustacea</taxon>
        <taxon>Malacostraca</taxon>
        <taxon>Eumalacostraca</taxon>
        <taxon>Eucarida</taxon>
        <taxon>Decapoda</taxon>
        <taxon>Pleocyemata</taxon>
        <taxon>Brachyura</taxon>
        <taxon>Eubrachyura</taxon>
        <taxon>Portunoidea</taxon>
        <taxon>Portunidae</taxon>
        <taxon>Portuninae</taxon>
        <taxon>Portunus</taxon>
    </lineage>
</organism>
<dbReference type="Proteomes" id="UP000324222">
    <property type="component" value="Unassembled WGS sequence"/>
</dbReference>
<comment type="caution">
    <text evidence="2">The sequence shown here is derived from an EMBL/GenBank/DDBJ whole genome shotgun (WGS) entry which is preliminary data.</text>
</comment>